<dbReference type="EMBL" id="NGMM01000006">
    <property type="protein sequence ID" value="OTP12734.1"/>
    <property type="molecule type" value="Genomic_DNA"/>
</dbReference>
<reference evidence="1" key="1">
    <citation type="submission" date="2017-05" db="EMBL/GenBank/DDBJ databases">
        <title>The Genome Sequence of Enterococcus sp. 9E7_DIV0242.</title>
        <authorList>
            <consortium name="The Broad Institute Genomics Platform"/>
            <consortium name="The Broad Institute Genomic Center for Infectious Diseases"/>
            <person name="Earl A."/>
            <person name="Manson A."/>
            <person name="Schwartman J."/>
            <person name="Gilmore M."/>
            <person name="Abouelleil A."/>
            <person name="Cao P."/>
            <person name="Chapman S."/>
            <person name="Cusick C."/>
            <person name="Shea T."/>
            <person name="Young S."/>
            <person name="Neafsey D."/>
            <person name="Nusbaum C."/>
            <person name="Birren B."/>
        </authorList>
    </citation>
    <scope>NUCLEOTIDE SEQUENCE [LARGE SCALE GENOMIC DNA]</scope>
    <source>
        <strain evidence="1">9E7_DIV0242</strain>
    </source>
</reference>
<comment type="caution">
    <text evidence="1">The sequence shown here is derived from an EMBL/GenBank/DDBJ whole genome shotgun (WGS) entry which is preliminary data.</text>
</comment>
<name>A0A242K2L2_9ENTE</name>
<protein>
    <submittedName>
        <fullName evidence="1">Uncharacterized protein</fullName>
    </submittedName>
</protein>
<proteinExistence type="predicted"/>
<dbReference type="AlphaFoldDB" id="A0A242K2L2"/>
<evidence type="ECO:0000313" key="1">
    <source>
        <dbReference type="EMBL" id="OTP12734.1"/>
    </source>
</evidence>
<dbReference type="OrthoDB" id="2185952at2"/>
<organism evidence="1">
    <name type="scientific">Candidatus Enterococcus clewellii</name>
    <dbReference type="NCBI Taxonomy" id="1834193"/>
    <lineage>
        <taxon>Bacteria</taxon>
        <taxon>Bacillati</taxon>
        <taxon>Bacillota</taxon>
        <taxon>Bacilli</taxon>
        <taxon>Lactobacillales</taxon>
        <taxon>Enterococcaceae</taxon>
        <taxon>Enterococcus</taxon>
    </lineage>
</organism>
<accession>A0A242K2L2</accession>
<gene>
    <name evidence="1" type="ORF">A5888_003313</name>
</gene>
<sequence>MKKRMLIVLSGMLLMGAIVLGGLIVHATEWFTVGDNGVMTYETIDQACIELYSDVSHERSFENGKWVSVLKPKDIVKSVKSIDGNEVDSSNLKITYQAINQQNGVLSAVSEDDALNENGTLNFDRYKEYHITFDYTYDSSYMSGYSTIESTISKTVVVLSVIHI</sequence>